<dbReference type="PANTHER" id="PTHR43446:SF1">
    <property type="entry name" value="BAND 7 DOMAIN-CONTAINING PROTEIN"/>
    <property type="match status" value="1"/>
</dbReference>
<keyword evidence="1" id="KW-0472">Membrane</keyword>
<keyword evidence="1" id="KW-1133">Transmembrane helix</keyword>
<dbReference type="InterPro" id="IPR001107">
    <property type="entry name" value="Band_7"/>
</dbReference>
<proteinExistence type="predicted"/>
<dbReference type="SMART" id="SM00244">
    <property type="entry name" value="PHB"/>
    <property type="match status" value="1"/>
</dbReference>
<keyword evidence="4" id="KW-1185">Reference proteome</keyword>
<evidence type="ECO:0000256" key="1">
    <source>
        <dbReference type="SAM" id="Phobius"/>
    </source>
</evidence>
<sequence length="315" mass="33927">MNATDLVVDTPAMPAPHVRERVAFGSSGLPVLGLVALAYLGGLALLLIGVVRAAGGESDPRTSGIVLIALSAVLFVGALVLNVGLIMVAPGEARVLQFLGRYVGTVRTDGLRFVNPFTVRRRISTRIRNHETAVTKVNDADGNPIEIAAVVVWRITDTARAVFEVDDYDEFVTIQAETAVRHIATSYPYDAHGIDQLSLRENASEITEKLSREIAARVEAAGVEVIESRITHLAYASEIAGAMLRRQQAGAVVAARQRIVEGAVGMVQLALRELAEQEVVELDEERKATMVSNLLVVLCSDRETQPVVNTGSLYH</sequence>
<dbReference type="SUPFAM" id="SSF117892">
    <property type="entry name" value="Band 7/SPFH domain"/>
    <property type="match status" value="1"/>
</dbReference>
<feature type="transmembrane region" description="Helical" evidence="1">
    <location>
        <begin position="31"/>
        <end position="53"/>
    </location>
</feature>
<dbReference type="Gene3D" id="3.30.479.30">
    <property type="entry name" value="Band 7 domain"/>
    <property type="match status" value="1"/>
</dbReference>
<accession>A0ABV9S9A7</accession>
<protein>
    <submittedName>
        <fullName evidence="3">SPFH domain-containing protein</fullName>
    </submittedName>
</protein>
<evidence type="ECO:0000259" key="2">
    <source>
        <dbReference type="SMART" id="SM00244"/>
    </source>
</evidence>
<dbReference type="Proteomes" id="UP001595859">
    <property type="component" value="Unassembled WGS sequence"/>
</dbReference>
<comment type="caution">
    <text evidence="3">The sequence shown here is derived from an EMBL/GenBank/DDBJ whole genome shotgun (WGS) entry which is preliminary data.</text>
</comment>
<dbReference type="RefSeq" id="WP_378060712.1">
    <property type="nucleotide sequence ID" value="NZ_JBHSIS010000022.1"/>
</dbReference>
<organism evidence="3 4">
    <name type="scientific">Actinophytocola glycyrrhizae</name>
    <dbReference type="NCBI Taxonomy" id="2044873"/>
    <lineage>
        <taxon>Bacteria</taxon>
        <taxon>Bacillati</taxon>
        <taxon>Actinomycetota</taxon>
        <taxon>Actinomycetes</taxon>
        <taxon>Pseudonocardiales</taxon>
        <taxon>Pseudonocardiaceae</taxon>
    </lineage>
</organism>
<feature type="transmembrane region" description="Helical" evidence="1">
    <location>
        <begin position="65"/>
        <end position="89"/>
    </location>
</feature>
<dbReference type="CDD" id="cd03402">
    <property type="entry name" value="SPFH_like_u2"/>
    <property type="match status" value="1"/>
</dbReference>
<evidence type="ECO:0000313" key="3">
    <source>
        <dbReference type="EMBL" id="MFC4858308.1"/>
    </source>
</evidence>
<dbReference type="Pfam" id="PF01145">
    <property type="entry name" value="Band_7"/>
    <property type="match status" value="1"/>
</dbReference>
<feature type="domain" description="Band 7" evidence="2">
    <location>
        <begin position="83"/>
        <end position="247"/>
    </location>
</feature>
<reference evidence="4" key="1">
    <citation type="journal article" date="2019" name="Int. J. Syst. Evol. Microbiol.">
        <title>The Global Catalogue of Microorganisms (GCM) 10K type strain sequencing project: providing services to taxonomists for standard genome sequencing and annotation.</title>
        <authorList>
            <consortium name="The Broad Institute Genomics Platform"/>
            <consortium name="The Broad Institute Genome Sequencing Center for Infectious Disease"/>
            <person name="Wu L."/>
            <person name="Ma J."/>
        </authorList>
    </citation>
    <scope>NUCLEOTIDE SEQUENCE [LARGE SCALE GENOMIC DNA]</scope>
    <source>
        <strain evidence="4">ZS-22-S1</strain>
    </source>
</reference>
<dbReference type="EMBL" id="JBHSIS010000022">
    <property type="protein sequence ID" value="MFC4858308.1"/>
    <property type="molecule type" value="Genomic_DNA"/>
</dbReference>
<keyword evidence="1" id="KW-0812">Transmembrane</keyword>
<dbReference type="InterPro" id="IPR036013">
    <property type="entry name" value="Band_7/SPFH_dom_sf"/>
</dbReference>
<name>A0ABV9S9A7_9PSEU</name>
<dbReference type="PANTHER" id="PTHR43446">
    <property type="entry name" value="MEMBRANE PROTEIN-RELATED"/>
    <property type="match status" value="1"/>
</dbReference>
<evidence type="ECO:0000313" key="4">
    <source>
        <dbReference type="Proteomes" id="UP001595859"/>
    </source>
</evidence>
<gene>
    <name evidence="3" type="ORF">ACFPCV_32840</name>
</gene>